<keyword evidence="1" id="KW-0812">Transmembrane</keyword>
<reference evidence="2" key="1">
    <citation type="submission" date="2018-06" db="EMBL/GenBank/DDBJ databases">
        <authorList>
            <person name="Zhirakovskaya E."/>
        </authorList>
    </citation>
    <scope>NUCLEOTIDE SEQUENCE</scope>
</reference>
<keyword evidence="1" id="KW-1133">Transmembrane helix</keyword>
<dbReference type="AlphaFoldDB" id="A0A3B1ARN3"/>
<feature type="transmembrane region" description="Helical" evidence="1">
    <location>
        <begin position="12"/>
        <end position="32"/>
    </location>
</feature>
<evidence type="ECO:0000256" key="1">
    <source>
        <dbReference type="SAM" id="Phobius"/>
    </source>
</evidence>
<accession>A0A3B1ARN3</accession>
<organism evidence="2">
    <name type="scientific">hydrothermal vent metagenome</name>
    <dbReference type="NCBI Taxonomy" id="652676"/>
    <lineage>
        <taxon>unclassified sequences</taxon>
        <taxon>metagenomes</taxon>
        <taxon>ecological metagenomes</taxon>
    </lineage>
</organism>
<feature type="non-terminal residue" evidence="2">
    <location>
        <position position="85"/>
    </location>
</feature>
<sequence length="85" mass="10107">MENLRVKTTINILKSKWLFTFVSLLLFIGLFVLKSDLAETRLEKEIWNLGHLFGFLILWLFMINLFPVFYPDSIRRVGLVFLIML</sequence>
<dbReference type="EMBL" id="UOFR01000033">
    <property type="protein sequence ID" value="VAW95386.1"/>
    <property type="molecule type" value="Genomic_DNA"/>
</dbReference>
<evidence type="ECO:0000313" key="2">
    <source>
        <dbReference type="EMBL" id="VAW95386.1"/>
    </source>
</evidence>
<protein>
    <submittedName>
        <fullName evidence="2">Uncharacterized protein</fullName>
    </submittedName>
</protein>
<gene>
    <name evidence="2" type="ORF">MNBD_GAMMA21-468</name>
</gene>
<name>A0A3B1ARN3_9ZZZZ</name>
<keyword evidence="1" id="KW-0472">Membrane</keyword>
<proteinExistence type="predicted"/>
<feature type="transmembrane region" description="Helical" evidence="1">
    <location>
        <begin position="52"/>
        <end position="70"/>
    </location>
</feature>